<keyword evidence="10" id="KW-1133">Transmembrane helix</keyword>
<dbReference type="GO" id="GO:0097621">
    <property type="term" value="F:monoamine oxidase activity"/>
    <property type="evidence" value="ECO:0007669"/>
    <property type="project" value="UniProtKB-EC"/>
</dbReference>
<evidence type="ECO:0000256" key="5">
    <source>
        <dbReference type="ARBA" id="ARBA00022692"/>
    </source>
</evidence>
<dbReference type="InterPro" id="IPR050703">
    <property type="entry name" value="Flavin_MAO"/>
</dbReference>
<comment type="similarity">
    <text evidence="3 27">Belongs to the flavin monoamine oxidase family.</text>
</comment>
<evidence type="ECO:0000256" key="11">
    <source>
        <dbReference type="ARBA" id="ARBA00023002"/>
    </source>
</evidence>
<feature type="binding site" evidence="26">
    <location>
        <position position="529"/>
    </location>
    <ligand>
        <name>FAD</name>
        <dbReference type="ChEBI" id="CHEBI:57692"/>
    </ligand>
</feature>
<feature type="compositionally biased region" description="Polar residues" evidence="28">
    <location>
        <begin position="420"/>
        <end position="439"/>
    </location>
</feature>
<dbReference type="Gene3D" id="3.90.660.10">
    <property type="match status" value="2"/>
</dbReference>
<dbReference type="EC" id="1.4.3.-" evidence="27"/>
<comment type="subunit">
    <text evidence="14">Monomer, homo- or heterodimer (containing two subunits of similar size). Each subunit contains a covalently bound flavin. Enzymatically active as monomer.</text>
</comment>
<dbReference type="Gene3D" id="6.10.250.130">
    <property type="match status" value="1"/>
</dbReference>
<accession>A0A7J8ELJ7</accession>
<comment type="cofactor">
    <cofactor evidence="1 27">
        <name>FAD</name>
        <dbReference type="ChEBI" id="CHEBI:57692"/>
    </cofactor>
</comment>
<comment type="catalytic activity">
    <reaction evidence="19">
        <text>tyramine + O2 + H2O = (4-hydroxyphenyl)acetaldehyde + H2O2 + NH4(+)</text>
        <dbReference type="Rhea" id="RHEA:30591"/>
        <dbReference type="ChEBI" id="CHEBI:15377"/>
        <dbReference type="ChEBI" id="CHEBI:15379"/>
        <dbReference type="ChEBI" id="CHEBI:15621"/>
        <dbReference type="ChEBI" id="CHEBI:16240"/>
        <dbReference type="ChEBI" id="CHEBI:28938"/>
        <dbReference type="ChEBI" id="CHEBI:327995"/>
    </reaction>
</comment>
<comment type="function">
    <text evidence="15">Catalyzes the oxidative deamination of primary and some secondary amine such as neurotransmitters, with concomitant reduction of oxygen to hydrogen peroxide and has important functions in the metabolism of neuroactive and vasoactive amines in the central nervous system and peripheral tissues. Preferentially oxidizes serotonin. Also catalyzes the oxidative deamination of kynuramine to 3-(2-aminophenyl)-3-oxopropanal that can spontaneously condense to 4-hydroxyquinoline.</text>
</comment>
<feature type="compositionally biased region" description="Low complexity" evidence="28">
    <location>
        <begin position="370"/>
        <end position="384"/>
    </location>
</feature>
<dbReference type="GO" id="GO:0008131">
    <property type="term" value="F:primary methylamine oxidase activity"/>
    <property type="evidence" value="ECO:0007669"/>
    <property type="project" value="UniProtKB-EC"/>
</dbReference>
<comment type="catalytic activity">
    <reaction evidence="24">
        <text>2-phenylethylamine + O2 + H2O = 2-phenylacetaldehyde + H2O2 + NH4(+)</text>
        <dbReference type="Rhea" id="RHEA:25265"/>
        <dbReference type="ChEBI" id="CHEBI:15377"/>
        <dbReference type="ChEBI" id="CHEBI:15379"/>
        <dbReference type="ChEBI" id="CHEBI:16240"/>
        <dbReference type="ChEBI" id="CHEBI:16424"/>
        <dbReference type="ChEBI" id="CHEBI:28938"/>
        <dbReference type="ChEBI" id="CHEBI:225237"/>
    </reaction>
</comment>
<dbReference type="InterPro" id="IPR001613">
    <property type="entry name" value="Flavin_amine_oxidase"/>
</dbReference>
<keyword evidence="6" id="KW-1000">Mitochondrion outer membrane</keyword>
<evidence type="ECO:0000256" key="21">
    <source>
        <dbReference type="ARBA" id="ARBA00048448"/>
    </source>
</evidence>
<comment type="catalytic activity">
    <reaction evidence="17">
        <text>(R)-adrenaline + O2 + H2O = (R)-3,4-dihydroxymandelaldehyde + methylamine + H2O2</text>
        <dbReference type="Rhea" id="RHEA:51168"/>
        <dbReference type="ChEBI" id="CHEBI:15377"/>
        <dbReference type="ChEBI" id="CHEBI:15379"/>
        <dbReference type="ChEBI" id="CHEBI:16240"/>
        <dbReference type="ChEBI" id="CHEBI:59338"/>
        <dbReference type="ChEBI" id="CHEBI:71406"/>
        <dbReference type="ChEBI" id="CHEBI:180943"/>
    </reaction>
</comment>
<comment type="catalytic activity">
    <reaction evidence="18">
        <text>(R)-noradrenaline + O2 + H2O = (R)-3,4-dihydroxymandelaldehyde + H2O2 + NH4(+)</text>
        <dbReference type="Rhea" id="RHEA:69076"/>
        <dbReference type="ChEBI" id="CHEBI:15377"/>
        <dbReference type="ChEBI" id="CHEBI:15379"/>
        <dbReference type="ChEBI" id="CHEBI:16240"/>
        <dbReference type="ChEBI" id="CHEBI:28938"/>
        <dbReference type="ChEBI" id="CHEBI:72587"/>
        <dbReference type="ChEBI" id="CHEBI:180943"/>
    </reaction>
</comment>
<protein>
    <recommendedName>
        <fullName evidence="27">Amine oxidase</fullName>
        <ecNumber evidence="27">1.4.3.-</ecNumber>
    </recommendedName>
</protein>
<evidence type="ECO:0000256" key="1">
    <source>
        <dbReference type="ARBA" id="ARBA00001974"/>
    </source>
</evidence>
<comment type="catalytic activity">
    <reaction evidence="22">
        <text>serotonin + O2 + H2O = (5-hydroxyindol-3-yl)acetaldehyde + H2O2 + NH4(+)</text>
        <dbReference type="Rhea" id="RHEA:69072"/>
        <dbReference type="ChEBI" id="CHEBI:15377"/>
        <dbReference type="ChEBI" id="CHEBI:15379"/>
        <dbReference type="ChEBI" id="CHEBI:16240"/>
        <dbReference type="ChEBI" id="CHEBI:28938"/>
        <dbReference type="ChEBI" id="CHEBI:50157"/>
        <dbReference type="ChEBI" id="CHEBI:350546"/>
    </reaction>
</comment>
<evidence type="ECO:0000256" key="22">
    <source>
        <dbReference type="ARBA" id="ARBA00048463"/>
    </source>
</evidence>
<keyword evidence="12" id="KW-0496">Mitochondrion</keyword>
<keyword evidence="5" id="KW-0812">Transmembrane</keyword>
<feature type="compositionally biased region" description="Polar residues" evidence="28">
    <location>
        <begin position="187"/>
        <end position="219"/>
    </location>
</feature>
<dbReference type="InterPro" id="IPR002937">
    <property type="entry name" value="Amino_oxidase"/>
</dbReference>
<evidence type="ECO:0000256" key="16">
    <source>
        <dbReference type="ARBA" id="ARBA00047323"/>
    </source>
</evidence>
<dbReference type="GO" id="GO:0006584">
    <property type="term" value="P:catecholamine metabolic process"/>
    <property type="evidence" value="ECO:0007669"/>
    <property type="project" value="UniProtKB-KW"/>
</dbReference>
<keyword evidence="11 27" id="KW-0560">Oxidoreductase</keyword>
<feature type="binding site" evidence="26">
    <location>
        <begin position="548"/>
        <end position="549"/>
    </location>
    <ligand>
        <name>FAD</name>
        <dbReference type="ChEBI" id="CHEBI:57692"/>
    </ligand>
</feature>
<feature type="compositionally biased region" description="Polar residues" evidence="28">
    <location>
        <begin position="385"/>
        <end position="400"/>
    </location>
</feature>
<evidence type="ECO:0000259" key="29">
    <source>
        <dbReference type="Pfam" id="PF01593"/>
    </source>
</evidence>
<feature type="compositionally biased region" description="Polar residues" evidence="28">
    <location>
        <begin position="263"/>
        <end position="274"/>
    </location>
</feature>
<feature type="region of interest" description="Disordered" evidence="28">
    <location>
        <begin position="420"/>
        <end position="511"/>
    </location>
</feature>
<comment type="catalytic activity">
    <reaction evidence="20">
        <text>a primary methyl amine + O2 + H2O = an aldehyde + H2O2 + NH4(+)</text>
        <dbReference type="Rhea" id="RHEA:16153"/>
        <dbReference type="ChEBI" id="CHEBI:15377"/>
        <dbReference type="ChEBI" id="CHEBI:15379"/>
        <dbReference type="ChEBI" id="CHEBI:16240"/>
        <dbReference type="ChEBI" id="CHEBI:17478"/>
        <dbReference type="ChEBI" id="CHEBI:28938"/>
        <dbReference type="ChEBI" id="CHEBI:228804"/>
        <dbReference type="EC" id="1.4.3.21"/>
    </reaction>
</comment>
<dbReference type="FunFam" id="1.10.405.10:FF:000005">
    <property type="entry name" value="Amine oxidase [flavin-containing]"/>
    <property type="match status" value="1"/>
</dbReference>
<feature type="compositionally biased region" description="Low complexity" evidence="28">
    <location>
        <begin position="9"/>
        <end position="18"/>
    </location>
</feature>
<feature type="region of interest" description="Disordered" evidence="28">
    <location>
        <begin position="89"/>
        <end position="219"/>
    </location>
</feature>
<feature type="domain" description="Amine oxidase" evidence="29">
    <location>
        <begin position="528"/>
        <end position="965"/>
    </location>
</feature>
<evidence type="ECO:0000256" key="19">
    <source>
        <dbReference type="ARBA" id="ARBA00047794"/>
    </source>
</evidence>
<evidence type="ECO:0000256" key="10">
    <source>
        <dbReference type="ARBA" id="ARBA00022989"/>
    </source>
</evidence>
<evidence type="ECO:0000256" key="20">
    <source>
        <dbReference type="ARBA" id="ARBA00048032"/>
    </source>
</evidence>
<evidence type="ECO:0000256" key="27">
    <source>
        <dbReference type="RuleBase" id="RU362067"/>
    </source>
</evidence>
<evidence type="ECO:0000256" key="2">
    <source>
        <dbReference type="ARBA" id="ARBA00004362"/>
    </source>
</evidence>
<evidence type="ECO:0000256" key="14">
    <source>
        <dbReference type="ARBA" id="ARBA00025863"/>
    </source>
</evidence>
<dbReference type="InterPro" id="IPR036188">
    <property type="entry name" value="FAD/NAD-bd_sf"/>
</dbReference>
<comment type="catalytic activity">
    <reaction evidence="23">
        <text>dopamine + O2 + H2O = 3,4-dihydroxyphenylacetaldehyde + H2O2 + NH4(+)</text>
        <dbReference type="Rhea" id="RHEA:27946"/>
        <dbReference type="ChEBI" id="CHEBI:15377"/>
        <dbReference type="ChEBI" id="CHEBI:15379"/>
        <dbReference type="ChEBI" id="CHEBI:16240"/>
        <dbReference type="ChEBI" id="CHEBI:27978"/>
        <dbReference type="ChEBI" id="CHEBI:28938"/>
        <dbReference type="ChEBI" id="CHEBI:59905"/>
    </reaction>
</comment>
<evidence type="ECO:0000256" key="15">
    <source>
        <dbReference type="ARBA" id="ARBA00037358"/>
    </source>
</evidence>
<feature type="region of interest" description="Disordered" evidence="28">
    <location>
        <begin position="263"/>
        <end position="330"/>
    </location>
</feature>
<dbReference type="Pfam" id="PF01593">
    <property type="entry name" value="Amino_oxidase"/>
    <property type="match status" value="1"/>
</dbReference>
<feature type="region of interest" description="Disordered" evidence="28">
    <location>
        <begin position="1"/>
        <end position="49"/>
    </location>
</feature>
<feature type="compositionally biased region" description="Polar residues" evidence="28">
    <location>
        <begin position="122"/>
        <end position="163"/>
    </location>
</feature>
<evidence type="ECO:0000256" key="17">
    <source>
        <dbReference type="ARBA" id="ARBA00047410"/>
    </source>
</evidence>
<dbReference type="PRINTS" id="PR00757">
    <property type="entry name" value="AMINEOXDASEF"/>
</dbReference>
<feature type="binding site" evidence="26">
    <location>
        <position position="941"/>
    </location>
    <ligand>
        <name>FAD</name>
        <dbReference type="ChEBI" id="CHEBI:57692"/>
    </ligand>
</feature>
<evidence type="ECO:0000256" key="18">
    <source>
        <dbReference type="ARBA" id="ARBA00047691"/>
    </source>
</evidence>
<reference evidence="30 31" key="1">
    <citation type="journal article" date="2020" name="Nature">
        <title>Six reference-quality genomes reveal evolution of bat adaptations.</title>
        <authorList>
            <person name="Jebb D."/>
            <person name="Huang Z."/>
            <person name="Pippel M."/>
            <person name="Hughes G.M."/>
            <person name="Lavrichenko K."/>
            <person name="Devanna P."/>
            <person name="Winkler S."/>
            <person name="Jermiin L.S."/>
            <person name="Skirmuntt E.C."/>
            <person name="Katzourakis A."/>
            <person name="Burkitt-Gray L."/>
            <person name="Ray D.A."/>
            <person name="Sullivan K.A.M."/>
            <person name="Roscito J.G."/>
            <person name="Kirilenko B.M."/>
            <person name="Davalos L.M."/>
            <person name="Corthals A.P."/>
            <person name="Power M.L."/>
            <person name="Jones G."/>
            <person name="Ransome R.D."/>
            <person name="Dechmann D.K.N."/>
            <person name="Locatelli A.G."/>
            <person name="Puechmaille S.J."/>
            <person name="Fedrigo O."/>
            <person name="Jarvis E.D."/>
            <person name="Hiller M."/>
            <person name="Vernes S.C."/>
            <person name="Myers E.W."/>
            <person name="Teeling E.C."/>
        </authorList>
    </citation>
    <scope>NUCLEOTIDE SEQUENCE [LARGE SCALE GENOMIC DNA]</scope>
    <source>
        <strain evidence="30">MRouAeg1</strain>
        <tissue evidence="30">Muscle</tissue>
    </source>
</reference>
<proteinExistence type="inferred from homology"/>
<dbReference type="SUPFAM" id="SSF54373">
    <property type="entry name" value="FAD-linked reductases, C-terminal domain"/>
    <property type="match status" value="1"/>
</dbReference>
<organism evidence="30 31">
    <name type="scientific">Rousettus aegyptiacus</name>
    <name type="common">Egyptian fruit bat</name>
    <name type="synonym">Pteropus aegyptiacus</name>
    <dbReference type="NCBI Taxonomy" id="9407"/>
    <lineage>
        <taxon>Eukaryota</taxon>
        <taxon>Metazoa</taxon>
        <taxon>Chordata</taxon>
        <taxon>Craniata</taxon>
        <taxon>Vertebrata</taxon>
        <taxon>Euteleostomi</taxon>
        <taxon>Mammalia</taxon>
        <taxon>Eutheria</taxon>
        <taxon>Laurasiatheria</taxon>
        <taxon>Chiroptera</taxon>
        <taxon>Yinpterochiroptera</taxon>
        <taxon>Pteropodoidea</taxon>
        <taxon>Pteropodidae</taxon>
        <taxon>Rousettinae</taxon>
        <taxon>Rousettus</taxon>
    </lineage>
</organism>
<dbReference type="PANTHER" id="PTHR43563:SF11">
    <property type="entry name" value="AMINE OXIDASE [FLAVIN-CONTAINING] A"/>
    <property type="match status" value="1"/>
</dbReference>
<evidence type="ECO:0000256" key="24">
    <source>
        <dbReference type="ARBA" id="ARBA00048979"/>
    </source>
</evidence>
<gene>
    <name evidence="30" type="ORF">HJG63_012937</name>
</gene>
<evidence type="ECO:0000256" key="25">
    <source>
        <dbReference type="ARBA" id="ARBA00049094"/>
    </source>
</evidence>
<evidence type="ECO:0000256" key="3">
    <source>
        <dbReference type="ARBA" id="ARBA00005995"/>
    </source>
</evidence>
<comment type="catalytic activity">
    <reaction evidence="16">
        <text>tryptamine + O2 + H2O = indole-3-acetaldehyde + H2O2 + NH4(+)</text>
        <dbReference type="Rhea" id="RHEA:59416"/>
        <dbReference type="ChEBI" id="CHEBI:15377"/>
        <dbReference type="ChEBI" id="CHEBI:15379"/>
        <dbReference type="ChEBI" id="CHEBI:16240"/>
        <dbReference type="ChEBI" id="CHEBI:18086"/>
        <dbReference type="ChEBI" id="CHEBI:28938"/>
        <dbReference type="ChEBI" id="CHEBI:57887"/>
    </reaction>
</comment>
<comment type="subcellular location">
    <subcellularLocation>
        <location evidence="2">Mitochondrion outer membrane</location>
        <topology evidence="2">Single-pass type IV membrane protein</topology>
        <orientation evidence="2">Cytoplasmic side</orientation>
    </subcellularLocation>
</comment>
<keyword evidence="7 27" id="KW-0274">FAD</keyword>
<dbReference type="EMBL" id="JACASE010000009">
    <property type="protein sequence ID" value="KAF6435942.1"/>
    <property type="molecule type" value="Genomic_DNA"/>
</dbReference>
<dbReference type="GO" id="GO:0050660">
    <property type="term" value="F:flavin adenine dinucleotide binding"/>
    <property type="evidence" value="ECO:0007669"/>
    <property type="project" value="TreeGrafter"/>
</dbReference>
<evidence type="ECO:0000256" key="6">
    <source>
        <dbReference type="ARBA" id="ARBA00022787"/>
    </source>
</evidence>
<feature type="region of interest" description="Disordered" evidence="28">
    <location>
        <begin position="358"/>
        <end position="402"/>
    </location>
</feature>
<evidence type="ECO:0000256" key="8">
    <source>
        <dbReference type="ARBA" id="ARBA00022867"/>
    </source>
</evidence>
<evidence type="ECO:0000256" key="7">
    <source>
        <dbReference type="ARBA" id="ARBA00022827"/>
    </source>
</evidence>
<feature type="compositionally biased region" description="Low complexity" evidence="28">
    <location>
        <begin position="311"/>
        <end position="322"/>
    </location>
</feature>
<dbReference type="Gene3D" id="3.50.50.60">
    <property type="entry name" value="FAD/NAD(P)-binding domain"/>
    <property type="match status" value="2"/>
</dbReference>
<evidence type="ECO:0000256" key="9">
    <source>
        <dbReference type="ARBA" id="ARBA00022939"/>
    </source>
</evidence>
<dbReference type="GO" id="GO:0005741">
    <property type="term" value="C:mitochondrial outer membrane"/>
    <property type="evidence" value="ECO:0007669"/>
    <property type="project" value="UniProtKB-SubCell"/>
</dbReference>
<feature type="binding site" evidence="26">
    <location>
        <position position="857"/>
    </location>
    <ligand>
        <name>substrate</name>
    </ligand>
</feature>
<comment type="caution">
    <text evidence="30">The sequence shown here is derived from an EMBL/GenBank/DDBJ whole genome shotgun (WGS) entry which is preliminary data.</text>
</comment>
<sequence>MSSHSSATSLSNGSSRSQSGKEAGREPKAGATAAQIPDPASTLGVARASTSGLSIRSEWQTVSHLFSSYQLNASIADAADSWDFTAPSQLRSSLGPRTDTDSSTGLWGFGAHGLTDRIPMSATRSSTSQGAGPDSSLDTVNSWVSVQPPTPNNTPRGSVQESIQPLMPGFLRLSVPPTPPTPNNTPEVSSQEFALTSVPSSPQGSIQVPPTPNNTPQVSLQGSIQLSLTGFPQISIQRSVPISDSSFASSVLNSPRSSIQETVPLSSFSGTSVQERPPPLVLGYPRSSVPGSVTLSDSSRASVRGSPPPSMLSSPQSSVPGSVTLLDSSRESTQEYPLSVFSSPQSLIQESVMLSDTSRASIQGSPPPSVLSSPRSSVPGSASLYGSSRGSVQESASPSVPASLWDSVQRPLMPTNFTQMSVQKSTQPSVPSTPGTSVEGSAPPPGSPRVSIQGSAPPSVLGSALLSVEESAPPLDSPREMVKESTPPLASLSPVPTPGETVNRSMANREKSSVEGHMFDVVVIGGGISGLSAAKLLAEQEANVLVLEARDRVGGRTYTVRNEHVDYVDVGGAYVGPTQNRILRLSKELGLETYKINVNERLLQYVKGRTYPFRGAFPPVWNPIAYLDYNNLWRTMDNMGKEIPADAPWDAPHAEEWDRMTMKDLIDKICWTNTAKQFASLFVNINVTSEPHEVSALWFLWYVKQCGGTTRIFSITNGGQERKFVGGSGQVSERIMNLLGDKVKLKHPVTCVDQSGENIIIETLNHEIYKCRYVISAIPPTLTAKIHFRPELPTERNQLIQRVPMGAIIKCMMYYKEAFWRKKDYCGCMIIEDEEAPISITLDDTKPDGSLPAIMGFILARKAVQLSKLHEDIRKRKICELYSKVLESEEALHPVHYEEKNWCEEQYSGGCYTAYFPPGIMTQYGRVIRQPVGRIYFAGTETATHWSGYMEGAVEAGERAARQVLNALGRLPKQDICIQEPESEDVPAFEITHTFWERNLPSVSGLLKIVGFPTSVTALCFLAYKFRLLTRS</sequence>
<evidence type="ECO:0000256" key="26">
    <source>
        <dbReference type="PIRSR" id="PIRSR601613-1"/>
    </source>
</evidence>
<dbReference type="Proteomes" id="UP000593571">
    <property type="component" value="Unassembled WGS sequence"/>
</dbReference>
<keyword evidence="8" id="KW-0531">Neurotransmitter degradation</keyword>
<keyword evidence="31" id="KW-1185">Reference proteome</keyword>
<comment type="catalytic activity">
    <reaction evidence="21">
        <text>a secondary aliphatic amine + O2 + H2O = a primary amine + an aldehyde + H2O2</text>
        <dbReference type="Rhea" id="RHEA:26414"/>
        <dbReference type="ChEBI" id="CHEBI:15377"/>
        <dbReference type="ChEBI" id="CHEBI:15379"/>
        <dbReference type="ChEBI" id="CHEBI:16240"/>
        <dbReference type="ChEBI" id="CHEBI:17478"/>
        <dbReference type="ChEBI" id="CHEBI:58855"/>
        <dbReference type="ChEBI" id="CHEBI:65296"/>
        <dbReference type="EC" id="1.4.3.4"/>
    </reaction>
</comment>
<evidence type="ECO:0000313" key="30">
    <source>
        <dbReference type="EMBL" id="KAF6435942.1"/>
    </source>
</evidence>
<keyword evidence="13" id="KW-0472">Membrane</keyword>
<feature type="binding site" evidence="26">
    <location>
        <position position="749"/>
    </location>
    <ligand>
        <name>FAD</name>
        <dbReference type="ChEBI" id="CHEBI:57692"/>
    </ligand>
</feature>
<dbReference type="PANTHER" id="PTHR43563">
    <property type="entry name" value="AMINE OXIDASE"/>
    <property type="match status" value="1"/>
</dbReference>
<keyword evidence="4 27" id="KW-0285">Flavoprotein</keyword>
<dbReference type="AlphaFoldDB" id="A0A7J8ELJ7"/>
<dbReference type="SUPFAM" id="SSF51905">
    <property type="entry name" value="FAD/NAD(P)-binding domain"/>
    <property type="match status" value="1"/>
</dbReference>
<keyword evidence="9" id="KW-0128">Catecholamine metabolism</keyword>
<evidence type="ECO:0000256" key="28">
    <source>
        <dbReference type="SAM" id="MobiDB-lite"/>
    </source>
</evidence>
<comment type="catalytic activity">
    <reaction evidence="25">
        <text>kynuramine + O2 + H2O = 3-(2-aminophenyl)-3-oxopropanal + H2O2 + NH4(+)</text>
        <dbReference type="Rhea" id="RHEA:59596"/>
        <dbReference type="ChEBI" id="CHEBI:15377"/>
        <dbReference type="ChEBI" id="CHEBI:15379"/>
        <dbReference type="ChEBI" id="CHEBI:16240"/>
        <dbReference type="ChEBI" id="CHEBI:28938"/>
        <dbReference type="ChEBI" id="CHEBI:180898"/>
        <dbReference type="ChEBI" id="CHEBI:180899"/>
    </reaction>
    <physiologicalReaction direction="left-to-right" evidence="25">
        <dbReference type="Rhea" id="RHEA:59597"/>
    </physiologicalReaction>
</comment>
<evidence type="ECO:0000256" key="4">
    <source>
        <dbReference type="ARBA" id="ARBA00022630"/>
    </source>
</evidence>
<evidence type="ECO:0000256" key="13">
    <source>
        <dbReference type="ARBA" id="ARBA00023136"/>
    </source>
</evidence>
<feature type="compositionally biased region" description="Polar residues" evidence="28">
    <location>
        <begin position="289"/>
        <end position="301"/>
    </location>
</feature>
<evidence type="ECO:0000313" key="31">
    <source>
        <dbReference type="Proteomes" id="UP000593571"/>
    </source>
</evidence>
<evidence type="ECO:0000256" key="23">
    <source>
        <dbReference type="ARBA" id="ARBA00048466"/>
    </source>
</evidence>
<name>A0A7J8ELJ7_ROUAE</name>
<evidence type="ECO:0000256" key="12">
    <source>
        <dbReference type="ARBA" id="ARBA00023128"/>
    </source>
</evidence>